<accession>A0A1H4EBW8</accession>
<dbReference type="EMBL" id="FNRP01000014">
    <property type="protein sequence ID" value="SEA82317.1"/>
    <property type="molecule type" value="Genomic_DNA"/>
</dbReference>
<organism evidence="1 2">
    <name type="scientific">Bacteroides xylanisolvens</name>
    <dbReference type="NCBI Taxonomy" id="371601"/>
    <lineage>
        <taxon>Bacteria</taxon>
        <taxon>Pseudomonadati</taxon>
        <taxon>Bacteroidota</taxon>
        <taxon>Bacteroidia</taxon>
        <taxon>Bacteroidales</taxon>
        <taxon>Bacteroidaceae</taxon>
        <taxon>Bacteroides</taxon>
    </lineage>
</organism>
<dbReference type="Proteomes" id="UP000183040">
    <property type="component" value="Unassembled WGS sequence"/>
</dbReference>
<sequence>MYLIDMENNKKNASFISIAAWKRMQPLSFLLYDDFTNQQKYV</sequence>
<dbReference type="AlphaFoldDB" id="A0A1H4EBW8"/>
<evidence type="ECO:0000313" key="1">
    <source>
        <dbReference type="EMBL" id="SEA82317.1"/>
    </source>
</evidence>
<reference evidence="1 2" key="1">
    <citation type="submission" date="2016-10" db="EMBL/GenBank/DDBJ databases">
        <authorList>
            <person name="de Groot N.N."/>
        </authorList>
    </citation>
    <scope>NUCLEOTIDE SEQUENCE [LARGE SCALE GENOMIC DNA]</scope>
    <source>
        <strain evidence="1 2">NLAE-zl-G339</strain>
    </source>
</reference>
<gene>
    <name evidence="1" type="ORF">SAMN04487924_11474</name>
</gene>
<proteinExistence type="predicted"/>
<evidence type="ECO:0000313" key="2">
    <source>
        <dbReference type="Proteomes" id="UP000183040"/>
    </source>
</evidence>
<name>A0A1H4EBW8_9BACE</name>
<protein>
    <submittedName>
        <fullName evidence="1">Uncharacterized protein</fullName>
    </submittedName>
</protein>